<accession>A0A9W5WWF1</accession>
<name>A0A9W5WWF1_BABOV</name>
<proteinExistence type="predicted"/>
<dbReference type="Proteomes" id="UP001057455">
    <property type="component" value="Unassembled WGS sequence"/>
</dbReference>
<keyword evidence="2" id="KW-1185">Reference proteome</keyword>
<organism evidence="1 2">
    <name type="scientific">Babesia ovis</name>
    <dbReference type="NCBI Taxonomy" id="5869"/>
    <lineage>
        <taxon>Eukaryota</taxon>
        <taxon>Sar</taxon>
        <taxon>Alveolata</taxon>
        <taxon>Apicomplexa</taxon>
        <taxon>Aconoidasida</taxon>
        <taxon>Piroplasmida</taxon>
        <taxon>Babesiidae</taxon>
        <taxon>Babesia</taxon>
    </lineage>
</organism>
<gene>
    <name evidence="1" type="ORF">BaOVIS_032630</name>
</gene>
<dbReference type="AlphaFoldDB" id="A0A9W5WWF1"/>
<reference evidence="1" key="1">
    <citation type="submission" date="2019-12" db="EMBL/GenBank/DDBJ databases">
        <title>Genome sequence of Babesia ovis.</title>
        <authorList>
            <person name="Yamagishi J."/>
            <person name="Sevinc F."/>
            <person name="Xuan X."/>
        </authorList>
    </citation>
    <scope>NUCLEOTIDE SEQUENCE</scope>
    <source>
        <strain evidence="1">Selcuk</strain>
    </source>
</reference>
<sequence length="182" mass="19907">MCLWMLPASWDKKIVCRIIERVVYKHTLHQYLDVVELKWLLGFIGLNTTDEVGVGAVDQLHQSIELGHKLGADELTLGQFSAGNNDIVEQTLDNLVGRGVYAFNQFSGEDILVLEYKRLGVVLDSTNGVDHGEVQFGTNLSGRVLVVVLQLVVAGANQVLVSTTWGKALVLQQGQDGLSFGT</sequence>
<dbReference type="EMBL" id="BLIY01000024">
    <property type="protein sequence ID" value="GFE55859.1"/>
    <property type="molecule type" value="Genomic_DNA"/>
</dbReference>
<evidence type="ECO:0000313" key="1">
    <source>
        <dbReference type="EMBL" id="GFE55859.1"/>
    </source>
</evidence>
<comment type="caution">
    <text evidence="1">The sequence shown here is derived from an EMBL/GenBank/DDBJ whole genome shotgun (WGS) entry which is preliminary data.</text>
</comment>
<protein>
    <submittedName>
        <fullName evidence="1">Na(+)-translocating NADH-quinone reductase subunit A, putative</fullName>
    </submittedName>
</protein>
<evidence type="ECO:0000313" key="2">
    <source>
        <dbReference type="Proteomes" id="UP001057455"/>
    </source>
</evidence>